<sequence>MPSIKWSVEPTYPCRRPLEPDKCRVGELEGSAHHALVGALRQLASLVRIAERVLGDVTDECHTLCERTLRLRARVDRCQRAVHSMNARAVRIPVGNLNDFMQLDTFYKSKQTADQQLFKLDTRPVCIRDAYLSAALTPLHIIRSIDSYRDDGRSGSKLFICQPVFADSRKRVNFDIETRR</sequence>
<dbReference type="AlphaFoldDB" id="A0A7R9PWP4"/>
<evidence type="ECO:0000313" key="2">
    <source>
        <dbReference type="Proteomes" id="UP000759131"/>
    </source>
</evidence>
<dbReference type="Proteomes" id="UP000759131">
    <property type="component" value="Unassembled WGS sequence"/>
</dbReference>
<organism evidence="1">
    <name type="scientific">Medioppia subpectinata</name>
    <dbReference type="NCBI Taxonomy" id="1979941"/>
    <lineage>
        <taxon>Eukaryota</taxon>
        <taxon>Metazoa</taxon>
        <taxon>Ecdysozoa</taxon>
        <taxon>Arthropoda</taxon>
        <taxon>Chelicerata</taxon>
        <taxon>Arachnida</taxon>
        <taxon>Acari</taxon>
        <taxon>Acariformes</taxon>
        <taxon>Sarcoptiformes</taxon>
        <taxon>Oribatida</taxon>
        <taxon>Brachypylina</taxon>
        <taxon>Oppioidea</taxon>
        <taxon>Oppiidae</taxon>
        <taxon>Medioppia</taxon>
    </lineage>
</organism>
<dbReference type="Gene3D" id="1.20.5.340">
    <property type="match status" value="1"/>
</dbReference>
<keyword evidence="2" id="KW-1185">Reference proteome</keyword>
<dbReference type="EMBL" id="CAJPIZ010001462">
    <property type="protein sequence ID" value="CAG2103524.1"/>
    <property type="molecule type" value="Genomic_DNA"/>
</dbReference>
<feature type="non-terminal residue" evidence="1">
    <location>
        <position position="1"/>
    </location>
</feature>
<gene>
    <name evidence="1" type="ORF">OSB1V03_LOCUS3554</name>
</gene>
<proteinExistence type="predicted"/>
<dbReference type="OrthoDB" id="1060785at2759"/>
<dbReference type="EMBL" id="OC856037">
    <property type="protein sequence ID" value="CAD7623094.1"/>
    <property type="molecule type" value="Genomic_DNA"/>
</dbReference>
<reference evidence="1" key="1">
    <citation type="submission" date="2020-11" db="EMBL/GenBank/DDBJ databases">
        <authorList>
            <person name="Tran Van P."/>
        </authorList>
    </citation>
    <scope>NUCLEOTIDE SEQUENCE</scope>
</reference>
<name>A0A7R9PWP4_9ACAR</name>
<protein>
    <submittedName>
        <fullName evidence="1">Uncharacterized protein</fullName>
    </submittedName>
</protein>
<accession>A0A7R9PWP4</accession>
<evidence type="ECO:0000313" key="1">
    <source>
        <dbReference type="EMBL" id="CAD7623094.1"/>
    </source>
</evidence>